<dbReference type="InterPro" id="IPR000160">
    <property type="entry name" value="GGDEF_dom"/>
</dbReference>
<dbReference type="Proteomes" id="UP001595384">
    <property type="component" value="Unassembled WGS sequence"/>
</dbReference>
<dbReference type="SMART" id="SM00052">
    <property type="entry name" value="EAL"/>
    <property type="match status" value="1"/>
</dbReference>
<dbReference type="PANTHER" id="PTHR44757:SF2">
    <property type="entry name" value="BIOFILM ARCHITECTURE MAINTENANCE PROTEIN MBAA"/>
    <property type="match status" value="1"/>
</dbReference>
<dbReference type="SUPFAM" id="SSF141868">
    <property type="entry name" value="EAL domain-like"/>
    <property type="match status" value="1"/>
</dbReference>
<dbReference type="Pfam" id="PF00990">
    <property type="entry name" value="GGDEF"/>
    <property type="match status" value="1"/>
</dbReference>
<dbReference type="InterPro" id="IPR052155">
    <property type="entry name" value="Biofilm_reg_signaling"/>
</dbReference>
<dbReference type="Pfam" id="PF00563">
    <property type="entry name" value="EAL"/>
    <property type="match status" value="1"/>
</dbReference>
<evidence type="ECO:0000313" key="4">
    <source>
        <dbReference type="EMBL" id="MFC3022474.1"/>
    </source>
</evidence>
<reference evidence="5" key="1">
    <citation type="journal article" date="2019" name="Int. J. Syst. Evol. Microbiol.">
        <title>The Global Catalogue of Microorganisms (GCM) 10K type strain sequencing project: providing services to taxonomists for standard genome sequencing and annotation.</title>
        <authorList>
            <consortium name="The Broad Institute Genomics Platform"/>
            <consortium name="The Broad Institute Genome Sequencing Center for Infectious Disease"/>
            <person name="Wu L."/>
            <person name="Ma J."/>
        </authorList>
    </citation>
    <scope>NUCLEOTIDE SEQUENCE [LARGE SCALE GENOMIC DNA]</scope>
    <source>
        <strain evidence="5">KCTC 62784</strain>
    </source>
</reference>
<feature type="domain" description="GGDEF" evidence="3">
    <location>
        <begin position="272"/>
        <end position="404"/>
    </location>
</feature>
<dbReference type="InterPro" id="IPR001633">
    <property type="entry name" value="EAL_dom"/>
</dbReference>
<keyword evidence="1" id="KW-0812">Transmembrane</keyword>
<dbReference type="Gene3D" id="3.30.70.270">
    <property type="match status" value="1"/>
</dbReference>
<feature type="domain" description="EAL" evidence="2">
    <location>
        <begin position="413"/>
        <end position="669"/>
    </location>
</feature>
<keyword evidence="5" id="KW-1185">Reference proteome</keyword>
<dbReference type="CDD" id="cd01949">
    <property type="entry name" value="GGDEF"/>
    <property type="match status" value="1"/>
</dbReference>
<feature type="transmembrane region" description="Helical" evidence="1">
    <location>
        <begin position="15"/>
        <end position="35"/>
    </location>
</feature>
<dbReference type="InterPro" id="IPR035919">
    <property type="entry name" value="EAL_sf"/>
</dbReference>
<dbReference type="PROSITE" id="PS50887">
    <property type="entry name" value="GGDEF"/>
    <property type="match status" value="1"/>
</dbReference>
<feature type="transmembrane region" description="Helical" evidence="1">
    <location>
        <begin position="162"/>
        <end position="183"/>
    </location>
</feature>
<dbReference type="EMBL" id="JBHRSE010000006">
    <property type="protein sequence ID" value="MFC3022474.1"/>
    <property type="molecule type" value="Genomic_DNA"/>
</dbReference>
<dbReference type="RefSeq" id="WP_123016793.1">
    <property type="nucleotide sequence ID" value="NZ_AP024911.1"/>
</dbReference>
<evidence type="ECO:0000259" key="2">
    <source>
        <dbReference type="PROSITE" id="PS50883"/>
    </source>
</evidence>
<dbReference type="InterPro" id="IPR043128">
    <property type="entry name" value="Rev_trsase/Diguanyl_cyclase"/>
</dbReference>
<evidence type="ECO:0000259" key="3">
    <source>
        <dbReference type="PROSITE" id="PS50887"/>
    </source>
</evidence>
<evidence type="ECO:0000256" key="1">
    <source>
        <dbReference type="SAM" id="Phobius"/>
    </source>
</evidence>
<dbReference type="InterPro" id="IPR029787">
    <property type="entry name" value="Nucleotide_cyclase"/>
</dbReference>
<accession>A0ABV7C763</accession>
<keyword evidence="1" id="KW-0472">Membrane</keyword>
<gene>
    <name evidence="4" type="ORF">ACFODT_01290</name>
</gene>
<dbReference type="Gene3D" id="3.20.20.450">
    <property type="entry name" value="EAL domain"/>
    <property type="match status" value="1"/>
</dbReference>
<name>A0ABV7C763_9VIBR</name>
<keyword evidence="1" id="KW-1133">Transmembrane helix</keyword>
<dbReference type="PANTHER" id="PTHR44757">
    <property type="entry name" value="DIGUANYLATE CYCLASE DGCP"/>
    <property type="match status" value="1"/>
</dbReference>
<dbReference type="SMART" id="SM00267">
    <property type="entry name" value="GGDEF"/>
    <property type="match status" value="1"/>
</dbReference>
<sequence>MANIKTTQSLAAKQALTVFVVSMLLGVIFSLRYTLVDVKNEKQRIAKHYRMTLMQNYNAASQAAYRLNPILAEQVIANLMADSAIKSARLIDDFGDTLFAKERLAPSYSHFNTWLTQYLVPDSTVFSTQLHQPQGHAVVGELRFTIHTGQITHTFIKKNYQWLLFDFLRTCLMTAILLAFFYFKLSRPITQLIDWVRELQHTKKALPNSLQQGHNELKELAQTFYVLWEEREHAVEQLNHLAYYDSLTQLKNRSMLMKILSQWLDSSIKNDTTGALFYLNLNRFKTINDSLGHTVGDKLLIAVGRRLEDWAHYNYTVARIGGDEFAILLPAYDTSKVEHIVHDLLAHLSRLYTIGSHQLYCTASIGITLFPDETVQSDIDVLRQADTALFRAKRSRQPYQFYLPEMQSQIAEFMDIEKGLHHAIEQGELELYYQPQVDKYHHIIGVEALVRWNHPTRGLLSPATFMPVAEETGQIIDIGHWILNTACQQYAQWHNDDVLPQYFRRLAINISPLQFAQESFVELVQSALETASVSSQNIELEITENLLLENIDGARDKMRQLKQLGIYFSIDDFGTGYSSLRYLKYLDINGLKIDRSFISNLHESSSAQAIVDTMVVIAQRLEIDVIAEGVENRDELDALLRMQCEHFQGYFFDKPLPEHTLRERFRQMVYPS</sequence>
<protein>
    <submittedName>
        <fullName evidence="4">EAL domain-containing protein</fullName>
    </submittedName>
</protein>
<proteinExistence type="predicted"/>
<organism evidence="4 5">
    <name type="scientific">Vibrio zhugei</name>
    <dbReference type="NCBI Taxonomy" id="2479546"/>
    <lineage>
        <taxon>Bacteria</taxon>
        <taxon>Pseudomonadati</taxon>
        <taxon>Pseudomonadota</taxon>
        <taxon>Gammaproteobacteria</taxon>
        <taxon>Vibrionales</taxon>
        <taxon>Vibrionaceae</taxon>
        <taxon>Vibrio</taxon>
    </lineage>
</organism>
<dbReference type="PROSITE" id="PS50883">
    <property type="entry name" value="EAL"/>
    <property type="match status" value="1"/>
</dbReference>
<dbReference type="SUPFAM" id="SSF55073">
    <property type="entry name" value="Nucleotide cyclase"/>
    <property type="match status" value="1"/>
</dbReference>
<evidence type="ECO:0000313" key="5">
    <source>
        <dbReference type="Proteomes" id="UP001595384"/>
    </source>
</evidence>
<comment type="caution">
    <text evidence="4">The sequence shown here is derived from an EMBL/GenBank/DDBJ whole genome shotgun (WGS) entry which is preliminary data.</text>
</comment>
<dbReference type="CDD" id="cd01948">
    <property type="entry name" value="EAL"/>
    <property type="match status" value="1"/>
</dbReference>
<dbReference type="NCBIfam" id="TIGR00254">
    <property type="entry name" value="GGDEF"/>
    <property type="match status" value="1"/>
</dbReference>